<protein>
    <submittedName>
        <fullName evidence="1">Uncharacterized protein</fullName>
    </submittedName>
</protein>
<gene>
    <name evidence="1" type="ORF">PanWU01x14_271440</name>
</gene>
<reference evidence="2" key="1">
    <citation type="submission" date="2016-06" db="EMBL/GenBank/DDBJ databases">
        <title>Parallel loss of symbiosis genes in relatives of nitrogen-fixing non-legume Parasponia.</title>
        <authorList>
            <person name="Van Velzen R."/>
            <person name="Holmer R."/>
            <person name="Bu F."/>
            <person name="Rutten L."/>
            <person name="Van Zeijl A."/>
            <person name="Liu W."/>
            <person name="Santuari L."/>
            <person name="Cao Q."/>
            <person name="Sharma T."/>
            <person name="Shen D."/>
            <person name="Roswanjaya Y."/>
            <person name="Wardhani T."/>
            <person name="Kalhor M.S."/>
            <person name="Jansen J."/>
            <person name="Van den Hoogen J."/>
            <person name="Gungor B."/>
            <person name="Hartog M."/>
            <person name="Hontelez J."/>
            <person name="Verver J."/>
            <person name="Yang W.-C."/>
            <person name="Schijlen E."/>
            <person name="Repin R."/>
            <person name="Schilthuizen M."/>
            <person name="Schranz E."/>
            <person name="Heidstra R."/>
            <person name="Miyata K."/>
            <person name="Fedorova E."/>
            <person name="Kohlen W."/>
            <person name="Bisseling T."/>
            <person name="Smit S."/>
            <person name="Geurts R."/>
        </authorList>
    </citation>
    <scope>NUCLEOTIDE SEQUENCE [LARGE SCALE GENOMIC DNA]</scope>
    <source>
        <strain evidence="2">cv. WU1-14</strain>
    </source>
</reference>
<evidence type="ECO:0000313" key="1">
    <source>
        <dbReference type="EMBL" id="PON43777.1"/>
    </source>
</evidence>
<keyword evidence="2" id="KW-1185">Reference proteome</keyword>
<evidence type="ECO:0000313" key="2">
    <source>
        <dbReference type="Proteomes" id="UP000237105"/>
    </source>
</evidence>
<dbReference type="AlphaFoldDB" id="A0A2P5B4Q3"/>
<dbReference type="OrthoDB" id="10309634at2759"/>
<dbReference type="Proteomes" id="UP000237105">
    <property type="component" value="Unassembled WGS sequence"/>
</dbReference>
<dbReference type="EMBL" id="JXTB01000364">
    <property type="protein sequence ID" value="PON43777.1"/>
    <property type="molecule type" value="Genomic_DNA"/>
</dbReference>
<comment type="caution">
    <text evidence="1">The sequence shown here is derived from an EMBL/GenBank/DDBJ whole genome shotgun (WGS) entry which is preliminary data.</text>
</comment>
<organism evidence="1 2">
    <name type="scientific">Parasponia andersonii</name>
    <name type="common">Sponia andersonii</name>
    <dbReference type="NCBI Taxonomy" id="3476"/>
    <lineage>
        <taxon>Eukaryota</taxon>
        <taxon>Viridiplantae</taxon>
        <taxon>Streptophyta</taxon>
        <taxon>Embryophyta</taxon>
        <taxon>Tracheophyta</taxon>
        <taxon>Spermatophyta</taxon>
        <taxon>Magnoliopsida</taxon>
        <taxon>eudicotyledons</taxon>
        <taxon>Gunneridae</taxon>
        <taxon>Pentapetalae</taxon>
        <taxon>rosids</taxon>
        <taxon>fabids</taxon>
        <taxon>Rosales</taxon>
        <taxon>Cannabaceae</taxon>
        <taxon>Parasponia</taxon>
    </lineage>
</organism>
<name>A0A2P5B4Q3_PARAD</name>
<sequence length="121" mass="13332">MTKGIVRYVGSNTGECLEVELDLDGRCLECKTKVEEDCQKSEQLRFGNWLRASLAHRSRVSNRRDEPIIPRKDGVVKSNVPAFNGSPRDVGSTTGEHEAVGGWVFKATSSETAKARIANPK</sequence>
<accession>A0A2P5B4Q3</accession>
<proteinExistence type="predicted"/>